<keyword evidence="9" id="KW-1185">Reference proteome</keyword>
<accession>A0A6L5BAG0</accession>
<protein>
    <recommendedName>
        <fullName evidence="7">Epidermal patterning factor-like protein</fullName>
    </recommendedName>
</protein>
<dbReference type="AlphaFoldDB" id="A0A6L5BAG0"/>
<gene>
    <name evidence="8" type="ORF">AG4045_019570</name>
</gene>
<evidence type="ECO:0000256" key="2">
    <source>
        <dbReference type="ARBA" id="ARBA00008127"/>
    </source>
</evidence>
<dbReference type="EMBL" id="WRXP01000543">
    <property type="protein sequence ID" value="KAF1002726.1"/>
    <property type="molecule type" value="Genomic_DNA"/>
</dbReference>
<evidence type="ECO:0000256" key="7">
    <source>
        <dbReference type="RuleBase" id="RU367102"/>
    </source>
</evidence>
<evidence type="ECO:0000256" key="1">
    <source>
        <dbReference type="ARBA" id="ARBA00004613"/>
    </source>
</evidence>
<comment type="caution">
    <text evidence="8">The sequence shown here is derived from an EMBL/GenBank/DDBJ whole genome shotgun (WGS) entry which is preliminary data.</text>
</comment>
<dbReference type="Proteomes" id="UP000593563">
    <property type="component" value="Unassembled WGS sequence"/>
</dbReference>
<evidence type="ECO:0000256" key="6">
    <source>
        <dbReference type="ARBA" id="ARBA00023157"/>
    </source>
</evidence>
<comment type="function">
    <text evidence="7">Controls stomatal patterning.</text>
</comment>
<comment type="similarity">
    <text evidence="2 7">Belongs to the plant cysteine rich small secretory peptide family. Epidermal patterning factor subfamily.</text>
</comment>
<evidence type="ECO:0000313" key="8">
    <source>
        <dbReference type="EMBL" id="KAF1002726.1"/>
    </source>
</evidence>
<organism evidence="8 9">
    <name type="scientific">Apium graveolens</name>
    <name type="common">Celery</name>
    <dbReference type="NCBI Taxonomy" id="4045"/>
    <lineage>
        <taxon>Eukaryota</taxon>
        <taxon>Viridiplantae</taxon>
        <taxon>Streptophyta</taxon>
        <taxon>Embryophyta</taxon>
        <taxon>Tracheophyta</taxon>
        <taxon>Spermatophyta</taxon>
        <taxon>Magnoliopsida</taxon>
        <taxon>eudicotyledons</taxon>
        <taxon>Gunneridae</taxon>
        <taxon>Pentapetalae</taxon>
        <taxon>asterids</taxon>
        <taxon>campanulids</taxon>
        <taxon>Apiales</taxon>
        <taxon>Apiaceae</taxon>
        <taxon>Apioideae</taxon>
        <taxon>apioid superclade</taxon>
        <taxon>Apieae</taxon>
        <taxon>Apium</taxon>
    </lineage>
</organism>
<keyword evidence="6" id="KW-1015">Disulfide bond</keyword>
<keyword evidence="3 7" id="KW-0217">Developmental protein</keyword>
<dbReference type="GO" id="GO:0010052">
    <property type="term" value="P:guard cell differentiation"/>
    <property type="evidence" value="ECO:0007669"/>
    <property type="project" value="UniProtKB-UniRule"/>
</dbReference>
<comment type="subcellular location">
    <subcellularLocation>
        <location evidence="1 7">Secreted</location>
    </subcellularLocation>
</comment>
<name>A0A6L5BAG0_APIGR</name>
<evidence type="ECO:0000313" key="9">
    <source>
        <dbReference type="Proteomes" id="UP000593563"/>
    </source>
</evidence>
<evidence type="ECO:0000256" key="4">
    <source>
        <dbReference type="ARBA" id="ARBA00022525"/>
    </source>
</evidence>
<keyword evidence="5" id="KW-0732">Signal</keyword>
<keyword evidence="4 7" id="KW-0964">Secreted</keyword>
<dbReference type="Pfam" id="PF17181">
    <property type="entry name" value="EPF"/>
    <property type="match status" value="1"/>
</dbReference>
<reference evidence="8" key="1">
    <citation type="submission" date="2020-01" db="EMBL/GenBank/DDBJ databases">
        <title>The Celery Genome Sequence Reveals Sequential Paleo-tetraploidization, Resistance Gene Elimination, Karyotype Evolution, and Functional Innovation in Apiales.</title>
        <authorList>
            <person name="Song X."/>
        </authorList>
    </citation>
    <scope>NUCLEOTIDE SEQUENCE</scope>
    <source>
        <tissue evidence="8">Leaf</tissue>
    </source>
</reference>
<evidence type="ECO:0000256" key="3">
    <source>
        <dbReference type="ARBA" id="ARBA00022473"/>
    </source>
</evidence>
<dbReference type="InterPro" id="IPR039455">
    <property type="entry name" value="EPFL"/>
</dbReference>
<proteinExistence type="inferred from homology"/>
<sequence length="116" mass="12747">MLQGKCCILSPHNLSSGVMIRAGEDVYSVEASGSGEANQMVQHKKKILGSRPPACVNKCLSCRPCMATLVMPPHHTKSKTATTTNFKTSKKYSGDEDDTYYLLSWKCKCGNKVYQP</sequence>
<dbReference type="PANTHER" id="PTHR33109:SF60">
    <property type="entry name" value="EPIDERMAL PATTERNING FACTOR-LIKE PROTEIN 8"/>
    <property type="match status" value="1"/>
</dbReference>
<evidence type="ECO:0000256" key="5">
    <source>
        <dbReference type="ARBA" id="ARBA00022729"/>
    </source>
</evidence>
<dbReference type="GO" id="GO:0005576">
    <property type="term" value="C:extracellular region"/>
    <property type="evidence" value="ECO:0007669"/>
    <property type="project" value="UniProtKB-SubCell"/>
</dbReference>
<dbReference type="PANTHER" id="PTHR33109">
    <property type="entry name" value="EPIDERMAL PATTERNING FACTOR-LIKE PROTEIN 4"/>
    <property type="match status" value="1"/>
</dbReference>